<sequence length="348" mass="39088">MAEPFVIDGVCHPYNLAPENQRGDFGRAYTNVLWSFHDIVNPHRRMDRATWERDWQVEEFLRTMLLESDTDMVCVHSIPVFDAYHDGLVSVAKGAELKRRWPDRVLWYGTADIFQGLPALESLRHQVTELGADGIKLYPAQYYAGRTRYWRLDDYTVAYPVLELAMELGVRNVAVHKALPIGPIATDSMRIDDIGHAAAAFPEINFQIVHAGSMFLDETKMLLLNHPNVFATLEVSFLFCLLDPPGFAQLMGELLAYGGPEKVIYASAAVNPHPRPLLEAFAGFAMPSESRIQLTPEIRAAILGGNLARLHGIDVEQRRAELAGDGFARERERHGLRPSWSERLGVPA</sequence>
<dbReference type="Proteomes" id="UP001589894">
    <property type="component" value="Unassembled WGS sequence"/>
</dbReference>
<organism evidence="2 3">
    <name type="scientific">Plantactinospora siamensis</name>
    <dbReference type="NCBI Taxonomy" id="555372"/>
    <lineage>
        <taxon>Bacteria</taxon>
        <taxon>Bacillati</taxon>
        <taxon>Actinomycetota</taxon>
        <taxon>Actinomycetes</taxon>
        <taxon>Micromonosporales</taxon>
        <taxon>Micromonosporaceae</taxon>
        <taxon>Plantactinospora</taxon>
    </lineage>
</organism>
<dbReference type="InterPro" id="IPR032466">
    <property type="entry name" value="Metal_Hydrolase"/>
</dbReference>
<evidence type="ECO:0000313" key="3">
    <source>
        <dbReference type="Proteomes" id="UP001589894"/>
    </source>
</evidence>
<dbReference type="PANTHER" id="PTHR42889">
    <property type="entry name" value="BLR3681 PROTEIN"/>
    <property type="match status" value="1"/>
</dbReference>
<name>A0ABV6NRS0_9ACTN</name>
<reference evidence="2 3" key="1">
    <citation type="submission" date="2024-09" db="EMBL/GenBank/DDBJ databases">
        <authorList>
            <person name="Sun Q."/>
            <person name="Mori K."/>
        </authorList>
    </citation>
    <scope>NUCLEOTIDE SEQUENCE [LARGE SCALE GENOMIC DNA]</scope>
    <source>
        <strain evidence="2 3">TBRC 2205</strain>
    </source>
</reference>
<comment type="caution">
    <text evidence="2">The sequence shown here is derived from an EMBL/GenBank/DDBJ whole genome shotgun (WGS) entry which is preliminary data.</text>
</comment>
<protein>
    <submittedName>
        <fullName evidence="2">Amidohydrolase family protein</fullName>
    </submittedName>
</protein>
<accession>A0ABV6NRS0</accession>
<proteinExistence type="predicted"/>
<dbReference type="RefSeq" id="WP_377334710.1">
    <property type="nucleotide sequence ID" value="NZ_JBHLUE010000001.1"/>
</dbReference>
<evidence type="ECO:0000313" key="2">
    <source>
        <dbReference type="EMBL" id="MFC0562778.1"/>
    </source>
</evidence>
<dbReference type="PANTHER" id="PTHR42889:SF1">
    <property type="entry name" value="BLR3681 PROTEIN"/>
    <property type="match status" value="1"/>
</dbReference>
<dbReference type="Pfam" id="PF04909">
    <property type="entry name" value="Amidohydro_2"/>
    <property type="match status" value="1"/>
</dbReference>
<dbReference type="InterPro" id="IPR006680">
    <property type="entry name" value="Amidohydro-rel"/>
</dbReference>
<feature type="domain" description="Amidohydrolase-related" evidence="1">
    <location>
        <begin position="116"/>
        <end position="311"/>
    </location>
</feature>
<gene>
    <name evidence="2" type="ORF">ACFFHU_01105</name>
</gene>
<keyword evidence="3" id="KW-1185">Reference proteome</keyword>
<evidence type="ECO:0000259" key="1">
    <source>
        <dbReference type="Pfam" id="PF04909"/>
    </source>
</evidence>
<dbReference type="EMBL" id="JBHLUE010000001">
    <property type="protein sequence ID" value="MFC0562778.1"/>
    <property type="molecule type" value="Genomic_DNA"/>
</dbReference>
<dbReference type="SUPFAM" id="SSF51556">
    <property type="entry name" value="Metallo-dependent hydrolases"/>
    <property type="match status" value="1"/>
</dbReference>
<dbReference type="Gene3D" id="3.20.20.140">
    <property type="entry name" value="Metal-dependent hydrolases"/>
    <property type="match status" value="1"/>
</dbReference>